<evidence type="ECO:0000313" key="3">
    <source>
        <dbReference type="EMBL" id="SDD24040.1"/>
    </source>
</evidence>
<keyword evidence="2" id="KW-0067">ATP-binding</keyword>
<accession>A0A1G6T4E9</accession>
<keyword evidence="1" id="KW-0547">Nucleotide-binding</keyword>
<dbReference type="CDD" id="cd05387">
    <property type="entry name" value="BY-kinase"/>
    <property type="match status" value="1"/>
</dbReference>
<dbReference type="InterPro" id="IPR027417">
    <property type="entry name" value="P-loop_NTPase"/>
</dbReference>
<dbReference type="PANTHER" id="PTHR32309:SF31">
    <property type="entry name" value="CAPSULAR EXOPOLYSACCHARIDE FAMILY"/>
    <property type="match status" value="1"/>
</dbReference>
<dbReference type="PANTHER" id="PTHR32309">
    <property type="entry name" value="TYROSINE-PROTEIN KINASE"/>
    <property type="match status" value="1"/>
</dbReference>
<proteinExistence type="predicted"/>
<dbReference type="OrthoDB" id="9775724at2"/>
<evidence type="ECO:0000313" key="4">
    <source>
        <dbReference type="Proteomes" id="UP000199628"/>
    </source>
</evidence>
<organism evidence="3 4">
    <name type="scientific">Ruegeria marina</name>
    <dbReference type="NCBI Taxonomy" id="639004"/>
    <lineage>
        <taxon>Bacteria</taxon>
        <taxon>Pseudomonadati</taxon>
        <taxon>Pseudomonadota</taxon>
        <taxon>Alphaproteobacteria</taxon>
        <taxon>Rhodobacterales</taxon>
        <taxon>Roseobacteraceae</taxon>
        <taxon>Ruegeria</taxon>
    </lineage>
</organism>
<reference evidence="4" key="1">
    <citation type="submission" date="2016-10" db="EMBL/GenBank/DDBJ databases">
        <authorList>
            <person name="Varghese N."/>
            <person name="Submissions S."/>
        </authorList>
    </citation>
    <scope>NUCLEOTIDE SEQUENCE [LARGE SCALE GENOMIC DNA]</scope>
    <source>
        <strain evidence="4">CGMCC 1.9108</strain>
    </source>
</reference>
<dbReference type="InterPro" id="IPR005702">
    <property type="entry name" value="Wzc-like_C"/>
</dbReference>
<dbReference type="Gene3D" id="3.40.50.300">
    <property type="entry name" value="P-loop containing nucleotide triphosphate hydrolases"/>
    <property type="match status" value="1"/>
</dbReference>
<name>A0A1G6T4E9_9RHOB</name>
<dbReference type="InterPro" id="IPR050445">
    <property type="entry name" value="Bact_polysacc_biosynth/exp"/>
</dbReference>
<dbReference type="Proteomes" id="UP000199628">
    <property type="component" value="Unassembled WGS sequence"/>
</dbReference>
<dbReference type="STRING" id="639004.SAMN04488239_1065"/>
<dbReference type="RefSeq" id="WP_143028540.1">
    <property type="nucleotide sequence ID" value="NZ_FMZV01000006.1"/>
</dbReference>
<dbReference type="AlphaFoldDB" id="A0A1G6T4E9"/>
<gene>
    <name evidence="3" type="ORF">SAMN04488239_1065</name>
</gene>
<sequence>MAYHGRNLGLNGNVTTVMQGPKKTCDDELAKTRPFRRKAALRAEAEEMVSQPQTQLSTRRPQVEPAHYQLPATQPEPWERLAATPLRLSLPRDGRMPLVNLFRTDPVARAFDVMRTRVLQALKAKGWTRIAIAAPTAGCGATFTSVNLALSMARVPASRTVLLDLNMRDPGVASALELPARADMRRLLKGETSYLDHLTRCSDTLAVGLGAGPVRDASELLHSGTASDMLDQIQQDLRPDVVLCDLPPVLGFDDLVALVPRIDGVLLVADGTRTTSEQIRRCEQVLGADVPLLGVVLNRGRGNGAENYVV</sequence>
<dbReference type="SUPFAM" id="SSF52540">
    <property type="entry name" value="P-loop containing nucleoside triphosphate hydrolases"/>
    <property type="match status" value="1"/>
</dbReference>
<evidence type="ECO:0000256" key="1">
    <source>
        <dbReference type="ARBA" id="ARBA00022741"/>
    </source>
</evidence>
<evidence type="ECO:0000256" key="2">
    <source>
        <dbReference type="ARBA" id="ARBA00022840"/>
    </source>
</evidence>
<protein>
    <submittedName>
        <fullName evidence="3">Chromosome partitioning ATPase, Mrp family, contains Fe-S cluster</fullName>
    </submittedName>
</protein>
<dbReference type="EMBL" id="FMZV01000006">
    <property type="protein sequence ID" value="SDD24040.1"/>
    <property type="molecule type" value="Genomic_DNA"/>
</dbReference>
<keyword evidence="4" id="KW-1185">Reference proteome</keyword>